<evidence type="ECO:0000256" key="1">
    <source>
        <dbReference type="ARBA" id="ARBA00004141"/>
    </source>
</evidence>
<feature type="transmembrane region" description="Helical" evidence="5">
    <location>
        <begin position="144"/>
        <end position="164"/>
    </location>
</feature>
<evidence type="ECO:0000313" key="7">
    <source>
        <dbReference type="EMBL" id="KUJ20890.1"/>
    </source>
</evidence>
<gene>
    <name evidence="7" type="ORF">LY89DRAFT_778538</name>
</gene>
<dbReference type="AlphaFoldDB" id="A0A194XKY0"/>
<dbReference type="GO" id="GO:0022857">
    <property type="term" value="F:transmembrane transporter activity"/>
    <property type="evidence" value="ECO:0007669"/>
    <property type="project" value="InterPro"/>
</dbReference>
<name>A0A194XKY0_MOLSC</name>
<dbReference type="Gene3D" id="1.20.1250.20">
    <property type="entry name" value="MFS general substrate transporter like domains"/>
    <property type="match status" value="1"/>
</dbReference>
<keyword evidence="3 5" id="KW-1133">Transmembrane helix</keyword>
<dbReference type="InterPro" id="IPR020846">
    <property type="entry name" value="MFS_dom"/>
</dbReference>
<evidence type="ECO:0000256" key="5">
    <source>
        <dbReference type="SAM" id="Phobius"/>
    </source>
</evidence>
<dbReference type="GO" id="GO:0005886">
    <property type="term" value="C:plasma membrane"/>
    <property type="evidence" value="ECO:0007669"/>
    <property type="project" value="TreeGrafter"/>
</dbReference>
<sequence>MTMSDIGENKIEVTPKVADGHDIAQIEDSTAEPVVKVDSYKDDHHINLTWRSWMVVFVTCFAIMAQVFVVVAAGSVIGFIIRDLGDGAIAGWIIQGPLLMQSVLSPIVGRLSDVLDRKWLAICPVAVSFIGAVVSAKATSMTMLIGGGILVGFTLSTISIVQAIPSEVLPLKYRALANGFAFLAGAAGGLIGGLGAGAATNANAGGWRSIFWIQAGFFAATILGLFFFYHPKRESDFPKMSWKKVVWACDPIGSFLFIISATLMLLALDWAGGVYAWHNAHVVAPLTIGLVALVAFALYEWKGREDGLVAHVFFKGGPNFGLSVFAFAVEGWIFYSAVNSVTPLVVLNLGFQTNSWKISIRQLSYTIVTMFASIPITLYSTWKKDLKSPLLITFTLFLVVAICYANIKPSMNNAQIGFNVISGIGQSGPLTLLVALVQFTAPHAYLSTATGLAFSARALGGAFGSAVLDTIINGKLSSTYASSVSTAAIKAGLPDTSVTALLEAFSAGTGFADVPGLTDASLAAATHASQESYAAAYRLAWSSIIPFVVLALIAIFFLKGVKELMTEHVEATVEKDEQTEKVVV</sequence>
<dbReference type="PANTHER" id="PTHR23501">
    <property type="entry name" value="MAJOR FACILITATOR SUPERFAMILY"/>
    <property type="match status" value="1"/>
</dbReference>
<dbReference type="InterPro" id="IPR011701">
    <property type="entry name" value="MFS"/>
</dbReference>
<feature type="transmembrane region" description="Helical" evidence="5">
    <location>
        <begin position="363"/>
        <end position="382"/>
    </location>
</feature>
<dbReference type="SUPFAM" id="SSF103473">
    <property type="entry name" value="MFS general substrate transporter"/>
    <property type="match status" value="1"/>
</dbReference>
<keyword evidence="4 5" id="KW-0472">Membrane</keyword>
<feature type="transmembrane region" description="Helical" evidence="5">
    <location>
        <begin position="53"/>
        <end position="81"/>
    </location>
</feature>
<feature type="transmembrane region" description="Helical" evidence="5">
    <location>
        <begin position="539"/>
        <end position="558"/>
    </location>
</feature>
<keyword evidence="8" id="KW-1185">Reference proteome</keyword>
<evidence type="ECO:0000259" key="6">
    <source>
        <dbReference type="PROSITE" id="PS50850"/>
    </source>
</evidence>
<feature type="transmembrane region" description="Helical" evidence="5">
    <location>
        <begin position="245"/>
        <end position="268"/>
    </location>
</feature>
<dbReference type="PANTHER" id="PTHR23501:SF195">
    <property type="entry name" value="PEP5"/>
    <property type="match status" value="1"/>
</dbReference>
<dbReference type="KEGG" id="psco:LY89DRAFT_778538"/>
<dbReference type="RefSeq" id="XP_018075245.1">
    <property type="nucleotide sequence ID" value="XM_018222216.1"/>
</dbReference>
<accession>A0A194XKY0</accession>
<dbReference type="Proteomes" id="UP000070700">
    <property type="component" value="Unassembled WGS sequence"/>
</dbReference>
<feature type="transmembrane region" description="Helical" evidence="5">
    <location>
        <begin position="119"/>
        <end position="138"/>
    </location>
</feature>
<evidence type="ECO:0000256" key="2">
    <source>
        <dbReference type="ARBA" id="ARBA00022692"/>
    </source>
</evidence>
<feature type="transmembrane region" description="Helical" evidence="5">
    <location>
        <begin position="280"/>
        <end position="301"/>
    </location>
</feature>
<dbReference type="OrthoDB" id="2587356at2759"/>
<evidence type="ECO:0000313" key="8">
    <source>
        <dbReference type="Proteomes" id="UP000070700"/>
    </source>
</evidence>
<feature type="transmembrane region" description="Helical" evidence="5">
    <location>
        <begin position="388"/>
        <end position="407"/>
    </location>
</feature>
<dbReference type="CDD" id="cd06179">
    <property type="entry name" value="MFS_TRI12_like"/>
    <property type="match status" value="1"/>
</dbReference>
<feature type="transmembrane region" description="Helical" evidence="5">
    <location>
        <begin position="210"/>
        <end position="229"/>
    </location>
</feature>
<dbReference type="InParanoid" id="A0A194XKY0"/>
<proteinExistence type="predicted"/>
<reference evidence="7 8" key="1">
    <citation type="submission" date="2015-10" db="EMBL/GenBank/DDBJ databases">
        <title>Full genome of DAOMC 229536 Phialocephala scopiformis, a fungal endophyte of spruce producing the potent anti-insectan compound rugulosin.</title>
        <authorList>
            <consortium name="DOE Joint Genome Institute"/>
            <person name="Walker A.K."/>
            <person name="Frasz S.L."/>
            <person name="Seifert K.A."/>
            <person name="Miller J.D."/>
            <person name="Mondo S.J."/>
            <person name="Labutti K."/>
            <person name="Lipzen A."/>
            <person name="Dockter R."/>
            <person name="Kennedy M."/>
            <person name="Grigoriev I.V."/>
            <person name="Spatafora J.W."/>
        </authorList>
    </citation>
    <scope>NUCLEOTIDE SEQUENCE [LARGE SCALE GENOMIC DNA]</scope>
    <source>
        <strain evidence="7 8">CBS 120377</strain>
    </source>
</reference>
<dbReference type="PROSITE" id="PS50850">
    <property type="entry name" value="MFS"/>
    <property type="match status" value="1"/>
</dbReference>
<evidence type="ECO:0000256" key="4">
    <source>
        <dbReference type="ARBA" id="ARBA00023136"/>
    </source>
</evidence>
<dbReference type="InterPro" id="IPR036259">
    <property type="entry name" value="MFS_trans_sf"/>
</dbReference>
<dbReference type="InterPro" id="IPR053791">
    <property type="entry name" value="MFS_Tri12-like"/>
</dbReference>
<feature type="transmembrane region" description="Helical" evidence="5">
    <location>
        <begin position="332"/>
        <end position="351"/>
    </location>
</feature>
<protein>
    <submittedName>
        <fullName evidence="7">MFS general substrate transporter</fullName>
    </submittedName>
</protein>
<feature type="transmembrane region" description="Helical" evidence="5">
    <location>
        <begin position="176"/>
        <end position="198"/>
    </location>
</feature>
<evidence type="ECO:0000256" key="3">
    <source>
        <dbReference type="ARBA" id="ARBA00022989"/>
    </source>
</evidence>
<comment type="subcellular location">
    <subcellularLocation>
        <location evidence="1">Membrane</location>
        <topology evidence="1">Multi-pass membrane protein</topology>
    </subcellularLocation>
</comment>
<dbReference type="EMBL" id="KQ947408">
    <property type="protein sequence ID" value="KUJ20890.1"/>
    <property type="molecule type" value="Genomic_DNA"/>
</dbReference>
<keyword evidence="2 5" id="KW-0812">Transmembrane</keyword>
<dbReference type="Pfam" id="PF07690">
    <property type="entry name" value="MFS_1"/>
    <property type="match status" value="1"/>
</dbReference>
<feature type="transmembrane region" description="Helical" evidence="5">
    <location>
        <begin position="416"/>
        <end position="437"/>
    </location>
</feature>
<organism evidence="7 8">
    <name type="scientific">Mollisia scopiformis</name>
    <name type="common">Conifer needle endophyte fungus</name>
    <name type="synonym">Phialocephala scopiformis</name>
    <dbReference type="NCBI Taxonomy" id="149040"/>
    <lineage>
        <taxon>Eukaryota</taxon>
        <taxon>Fungi</taxon>
        <taxon>Dikarya</taxon>
        <taxon>Ascomycota</taxon>
        <taxon>Pezizomycotina</taxon>
        <taxon>Leotiomycetes</taxon>
        <taxon>Helotiales</taxon>
        <taxon>Mollisiaceae</taxon>
        <taxon>Mollisia</taxon>
    </lineage>
</organism>
<dbReference type="GeneID" id="28831942"/>
<feature type="domain" description="Major facilitator superfamily (MFS) profile" evidence="6">
    <location>
        <begin position="52"/>
        <end position="563"/>
    </location>
</feature>